<evidence type="ECO:0000256" key="1">
    <source>
        <dbReference type="SAM" id="MobiDB-lite"/>
    </source>
</evidence>
<feature type="region of interest" description="Disordered" evidence="1">
    <location>
        <begin position="190"/>
        <end position="214"/>
    </location>
</feature>
<evidence type="ECO:0000259" key="2">
    <source>
        <dbReference type="PROSITE" id="PS50020"/>
    </source>
</evidence>
<dbReference type="AlphaFoldDB" id="A0A6P8XK73"/>
<dbReference type="RefSeq" id="XP_034113354.1">
    <property type="nucleotide sequence ID" value="XM_034257463.2"/>
</dbReference>
<keyword evidence="3" id="KW-1185">Reference proteome</keyword>
<organism evidence="3 4">
    <name type="scientific">Drosophila albomicans</name>
    <name type="common">Fruit fly</name>
    <dbReference type="NCBI Taxonomy" id="7291"/>
    <lineage>
        <taxon>Eukaryota</taxon>
        <taxon>Metazoa</taxon>
        <taxon>Ecdysozoa</taxon>
        <taxon>Arthropoda</taxon>
        <taxon>Hexapoda</taxon>
        <taxon>Insecta</taxon>
        <taxon>Pterygota</taxon>
        <taxon>Neoptera</taxon>
        <taxon>Endopterygota</taxon>
        <taxon>Diptera</taxon>
        <taxon>Brachycera</taxon>
        <taxon>Muscomorpha</taxon>
        <taxon>Ephydroidea</taxon>
        <taxon>Drosophilidae</taxon>
        <taxon>Drosophila</taxon>
    </lineage>
</organism>
<feature type="compositionally biased region" description="Polar residues" evidence="1">
    <location>
        <begin position="47"/>
        <end position="60"/>
    </location>
</feature>
<protein>
    <submittedName>
        <fullName evidence="4">Uncharacterized protein LOC117573937</fullName>
    </submittedName>
</protein>
<dbReference type="OrthoDB" id="42462at2759"/>
<dbReference type="GeneID" id="117573937"/>
<evidence type="ECO:0000313" key="3">
    <source>
        <dbReference type="Proteomes" id="UP000515160"/>
    </source>
</evidence>
<proteinExistence type="predicted"/>
<feature type="compositionally biased region" description="Acidic residues" evidence="1">
    <location>
        <begin position="29"/>
        <end position="42"/>
    </location>
</feature>
<dbReference type="CTD" id="10084"/>
<name>A0A6P8XK73_DROAB</name>
<dbReference type="InterPro" id="IPR001202">
    <property type="entry name" value="WW_dom"/>
</dbReference>
<gene>
    <name evidence="4" type="primary">LOC117573937</name>
</gene>
<evidence type="ECO:0000313" key="4">
    <source>
        <dbReference type="RefSeq" id="XP_034113354.1"/>
    </source>
</evidence>
<feature type="region of interest" description="Disordered" evidence="1">
    <location>
        <begin position="18"/>
        <end position="68"/>
    </location>
</feature>
<dbReference type="PROSITE" id="PS50020">
    <property type="entry name" value="WW_DOMAIN_2"/>
    <property type="match status" value="1"/>
</dbReference>
<reference evidence="4" key="1">
    <citation type="submission" date="2025-08" db="UniProtKB">
        <authorList>
            <consortium name="RefSeq"/>
        </authorList>
    </citation>
    <scope>IDENTIFICATION</scope>
    <source>
        <strain evidence="4">15112-1751.03</strain>
        <tissue evidence="4">Whole Adult</tissue>
    </source>
</reference>
<sequence length="230" mass="26569">MSLPPTLLQRLASRGLLNKQRAQAPQSEAIEEIIAENYDEDDKGPPYTSTDQDSTSNTKHSAGGNEHFWPDRIKERIGVTESHHGFKFCPNKYNIYHTCTLYCVNRWSNGQPKANEKYLRRHKRLLRKYPLCGDWKDLYDIGCGVYYFYNPTTRKVSWLPPTHPKARISNSAAIFRKQLANTNDKYNFDPSFSTNSHNESDDGAAPSSFVPSKKQKIRDLERTLLRKQRV</sequence>
<dbReference type="InterPro" id="IPR036020">
    <property type="entry name" value="WW_dom_sf"/>
</dbReference>
<accession>A0A6P8XK73</accession>
<dbReference type="Proteomes" id="UP000515160">
    <property type="component" value="Chromosome 2R"/>
</dbReference>
<feature type="domain" description="WW" evidence="2">
    <location>
        <begin position="129"/>
        <end position="163"/>
    </location>
</feature>
<dbReference type="SUPFAM" id="SSF51045">
    <property type="entry name" value="WW domain"/>
    <property type="match status" value="1"/>
</dbReference>
<dbReference type="SMART" id="SM00456">
    <property type="entry name" value="WW"/>
    <property type="match status" value="1"/>
</dbReference>